<dbReference type="GO" id="GO:0004115">
    <property type="term" value="F:3',5'-cyclic-AMP phosphodiesterase activity"/>
    <property type="evidence" value="ECO:0007669"/>
    <property type="project" value="UniProtKB-EC"/>
</dbReference>
<proteinExistence type="predicted"/>
<reference evidence="2" key="1">
    <citation type="submission" date="2019-08" db="EMBL/GenBank/DDBJ databases">
        <authorList>
            <person name="Kucharzyk K."/>
            <person name="Murdoch R.W."/>
            <person name="Higgins S."/>
            <person name="Loffler F."/>
        </authorList>
    </citation>
    <scope>NUCLEOTIDE SEQUENCE</scope>
</reference>
<dbReference type="EMBL" id="VSSQ01022085">
    <property type="protein sequence ID" value="MPM68141.1"/>
    <property type="molecule type" value="Genomic_DNA"/>
</dbReference>
<feature type="domain" description="Calcineurin-like phosphoesterase" evidence="1">
    <location>
        <begin position="37"/>
        <end position="257"/>
    </location>
</feature>
<comment type="caution">
    <text evidence="2">The sequence shown here is derived from an EMBL/GenBank/DDBJ whole genome shotgun (WGS) entry which is preliminary data.</text>
</comment>
<name>A0A645BU38_9ZZZZ</name>
<dbReference type="InterPro" id="IPR004843">
    <property type="entry name" value="Calcineurin-like_PHP"/>
</dbReference>
<evidence type="ECO:0000313" key="2">
    <source>
        <dbReference type="EMBL" id="MPM68141.1"/>
    </source>
</evidence>
<dbReference type="PANTHER" id="PTHR43143">
    <property type="entry name" value="METALLOPHOSPHOESTERASE, CALCINEURIN SUPERFAMILY"/>
    <property type="match status" value="1"/>
</dbReference>
<dbReference type="Gene3D" id="3.60.21.10">
    <property type="match status" value="1"/>
</dbReference>
<dbReference type="AlphaFoldDB" id="A0A645BU38"/>
<protein>
    <submittedName>
        <fullName evidence="2">3',5'-cyclic adenosine monophosphate phosphodiesterase CpdA</fullName>
        <ecNumber evidence="2">3.1.4.53</ecNumber>
    </submittedName>
</protein>
<dbReference type="PANTHER" id="PTHR43143:SF4">
    <property type="entry name" value="CALCINEURIN-LIKE PHOSPHOESTERASE DOMAIN-CONTAINING PROTEIN"/>
    <property type="match status" value="1"/>
</dbReference>
<keyword evidence="2" id="KW-0378">Hydrolase</keyword>
<accession>A0A645BU38</accession>
<organism evidence="2">
    <name type="scientific">bioreactor metagenome</name>
    <dbReference type="NCBI Taxonomy" id="1076179"/>
    <lineage>
        <taxon>unclassified sequences</taxon>
        <taxon>metagenomes</taxon>
        <taxon>ecological metagenomes</taxon>
    </lineage>
</organism>
<evidence type="ECO:0000259" key="1">
    <source>
        <dbReference type="Pfam" id="PF00149"/>
    </source>
</evidence>
<dbReference type="InterPro" id="IPR051918">
    <property type="entry name" value="STPP_CPPED1"/>
</dbReference>
<dbReference type="SUPFAM" id="SSF56300">
    <property type="entry name" value="Metallo-dependent phosphatases"/>
    <property type="match status" value="1"/>
</dbReference>
<dbReference type="Pfam" id="PF00149">
    <property type="entry name" value="Metallophos"/>
    <property type="match status" value="1"/>
</dbReference>
<sequence length="326" mass="37451">MKKKLIAAIVLLFSFFGFLFFENQAKTYYPPQKEYHRIVILSDAHYPSKLSAEENANGRQAKIDNKLSAINDVNGWNDVDLVVFLGDIVEKLGNESDYSQAKEFVDKLTKPKALIVGNHEFMYEDHLTASGKLKWASPELREEKLERFKNTFQLNDLYYGRYIDNYLLIFLSPDVTNGRYLTEISTEQLSWLEKTLVANKTRPTLIFFHAPLAGTLASYNKDANTPNFVAQPEKQLHDLLMNNPQILLWVSGHTHTPATNPSFDATINFYEGKILDLHNPTLDGKTIWTNSIYLYPDKISIRTYNHQTGEFVENLDRTIPITFTAK</sequence>
<gene>
    <name evidence="2" type="primary">cpdA_69</name>
    <name evidence="2" type="ORF">SDC9_115072</name>
</gene>
<dbReference type="EC" id="3.1.4.53" evidence="2"/>
<dbReference type="InterPro" id="IPR029052">
    <property type="entry name" value="Metallo-depent_PP-like"/>
</dbReference>